<comment type="similarity">
    <text evidence="1">Belongs to the membrane fusion protein (MFP) (TC 8.A.1) family.</text>
</comment>
<proteinExistence type="inferred from homology"/>
<dbReference type="eggNOG" id="COG1566">
    <property type="taxonomic scope" value="Bacteria"/>
</dbReference>
<reference evidence="6 7" key="1">
    <citation type="submission" date="2007-08" db="EMBL/GenBank/DDBJ databases">
        <title>Complete sequence of Shewanella sediminis HAW-EB3.</title>
        <authorList>
            <consortium name="US DOE Joint Genome Institute"/>
            <person name="Copeland A."/>
            <person name="Lucas S."/>
            <person name="Lapidus A."/>
            <person name="Barry K."/>
            <person name="Glavina del Rio T."/>
            <person name="Dalin E."/>
            <person name="Tice H."/>
            <person name="Pitluck S."/>
            <person name="Chertkov O."/>
            <person name="Brettin T."/>
            <person name="Bruce D."/>
            <person name="Detter J.C."/>
            <person name="Han C."/>
            <person name="Schmutz J."/>
            <person name="Larimer F."/>
            <person name="Land M."/>
            <person name="Hauser L."/>
            <person name="Kyrpides N."/>
            <person name="Kim E."/>
            <person name="Zhao J.-S."/>
            <person name="Richardson P."/>
        </authorList>
    </citation>
    <scope>NUCLEOTIDE SEQUENCE [LARGE SCALE GENOMIC DNA]</scope>
    <source>
        <strain evidence="6 7">HAW-EB3</strain>
    </source>
</reference>
<dbReference type="AlphaFoldDB" id="A8G133"/>
<dbReference type="GO" id="GO:0055085">
    <property type="term" value="P:transmembrane transport"/>
    <property type="evidence" value="ECO:0007669"/>
    <property type="project" value="InterPro"/>
</dbReference>
<dbReference type="Proteomes" id="UP000002015">
    <property type="component" value="Chromosome"/>
</dbReference>
<dbReference type="Gene3D" id="2.40.50.100">
    <property type="match status" value="1"/>
</dbReference>
<feature type="signal peptide" evidence="2">
    <location>
        <begin position="1"/>
        <end position="28"/>
    </location>
</feature>
<feature type="domain" description="CusB-like beta-barrel" evidence="5">
    <location>
        <begin position="250"/>
        <end position="293"/>
    </location>
</feature>
<feature type="chain" id="PRO_5002722556" evidence="2">
    <location>
        <begin position="29"/>
        <end position="355"/>
    </location>
</feature>
<dbReference type="Pfam" id="PF25876">
    <property type="entry name" value="HH_MFP_RND"/>
    <property type="match status" value="1"/>
</dbReference>
<dbReference type="EMBL" id="CP000821">
    <property type="protein sequence ID" value="ABV38806.1"/>
    <property type="molecule type" value="Genomic_DNA"/>
</dbReference>
<dbReference type="PANTHER" id="PTHR30386">
    <property type="entry name" value="MEMBRANE FUSION SUBUNIT OF EMRAB-TOLC MULTIDRUG EFFLUX PUMP"/>
    <property type="match status" value="1"/>
</dbReference>
<dbReference type="Pfam" id="PF25917">
    <property type="entry name" value="BSH_RND"/>
    <property type="match status" value="1"/>
</dbReference>
<dbReference type="InterPro" id="IPR058625">
    <property type="entry name" value="MdtA-like_BSH"/>
</dbReference>
<gene>
    <name evidence="6" type="ordered locus">Ssed_4202</name>
</gene>
<name>A8G133_SHESH</name>
<dbReference type="HOGENOM" id="CLU_018816_15_1_6"/>
<protein>
    <submittedName>
        <fullName evidence="6">Conserved hypothetical secretion protein</fullName>
    </submittedName>
</protein>
<evidence type="ECO:0000256" key="2">
    <source>
        <dbReference type="SAM" id="SignalP"/>
    </source>
</evidence>
<accession>A8G133</accession>
<evidence type="ECO:0000313" key="7">
    <source>
        <dbReference type="Proteomes" id="UP000002015"/>
    </source>
</evidence>
<dbReference type="Pfam" id="PF25954">
    <property type="entry name" value="Beta-barrel_RND_2"/>
    <property type="match status" value="1"/>
</dbReference>
<keyword evidence="7" id="KW-1185">Reference proteome</keyword>
<organism evidence="6 7">
    <name type="scientific">Shewanella sediminis (strain HAW-EB3)</name>
    <dbReference type="NCBI Taxonomy" id="425104"/>
    <lineage>
        <taxon>Bacteria</taxon>
        <taxon>Pseudomonadati</taxon>
        <taxon>Pseudomonadota</taxon>
        <taxon>Gammaproteobacteria</taxon>
        <taxon>Alteromonadales</taxon>
        <taxon>Shewanellaceae</taxon>
        <taxon>Shewanella</taxon>
    </lineage>
</organism>
<dbReference type="InterPro" id="IPR058624">
    <property type="entry name" value="MdtA-like_HH"/>
</dbReference>
<evidence type="ECO:0000259" key="5">
    <source>
        <dbReference type="Pfam" id="PF25954"/>
    </source>
</evidence>
<evidence type="ECO:0000259" key="3">
    <source>
        <dbReference type="Pfam" id="PF25876"/>
    </source>
</evidence>
<dbReference type="InterPro" id="IPR050739">
    <property type="entry name" value="MFP"/>
</dbReference>
<evidence type="ECO:0000259" key="4">
    <source>
        <dbReference type="Pfam" id="PF25917"/>
    </source>
</evidence>
<dbReference type="Gene3D" id="2.40.30.170">
    <property type="match status" value="1"/>
</dbReference>
<evidence type="ECO:0000256" key="1">
    <source>
        <dbReference type="ARBA" id="ARBA00009477"/>
    </source>
</evidence>
<dbReference type="KEGG" id="sse:Ssed_4202"/>
<dbReference type="Gene3D" id="1.10.287.470">
    <property type="entry name" value="Helix hairpin bin"/>
    <property type="match status" value="1"/>
</dbReference>
<keyword evidence="2" id="KW-0732">Signal</keyword>
<dbReference type="SUPFAM" id="SSF111369">
    <property type="entry name" value="HlyD-like secretion proteins"/>
    <property type="match status" value="3"/>
</dbReference>
<feature type="domain" description="Multidrug resistance protein MdtA-like barrel-sandwich hybrid" evidence="4">
    <location>
        <begin position="50"/>
        <end position="242"/>
    </location>
</feature>
<dbReference type="InterPro" id="IPR058792">
    <property type="entry name" value="Beta-barrel_RND_2"/>
</dbReference>
<feature type="domain" description="Multidrug resistance protein MdtA-like alpha-helical hairpin" evidence="3">
    <location>
        <begin position="119"/>
        <end position="183"/>
    </location>
</feature>
<sequence precursor="true">MFERGIMNTKIKALVIAVALLTTTGATVNTFMPNADSIKTDNAYVHGEITQISAEASGRITEIFVTDNQLVQAGDLLATIDPRDYLARRDQAKAAQSMATASLENNRSRTELQRVKIDETAAYLEVARATYELEQRELRRYSKLVKTGAVSKTLHDAQTNKARIADANLEAAQLKLTAAKHQLITLQTERSQIVAQEQQTRAALELRELELQDTQILAPITGLVGNRSLQLGKFVKAGSGVLAIVPIDNLWVQANYKETQLTHIKPGQEVEVLLDMFPGTEFKGRVTSTSPSTGAQFSLLPPDNATGNFVKVVQRVPVKIQLEIPGELQGRVVPGLSAEVTINTESDSGVLEQEG</sequence>
<dbReference type="PANTHER" id="PTHR30386:SF24">
    <property type="entry name" value="MULTIDRUG RESISTANCE EFFLUX PUMP"/>
    <property type="match status" value="1"/>
</dbReference>
<dbReference type="STRING" id="425104.Ssed_4202"/>
<evidence type="ECO:0000313" key="6">
    <source>
        <dbReference type="EMBL" id="ABV38806.1"/>
    </source>
</evidence>